<feature type="domain" description="Attractin/MKLN-like beta-propeller" evidence="5">
    <location>
        <begin position="8"/>
        <end position="259"/>
    </location>
</feature>
<keyword evidence="1" id="KW-0880">Kelch repeat</keyword>
<organism evidence="6 7">
    <name type="scientific">Ambispora gerdemannii</name>
    <dbReference type="NCBI Taxonomy" id="144530"/>
    <lineage>
        <taxon>Eukaryota</taxon>
        <taxon>Fungi</taxon>
        <taxon>Fungi incertae sedis</taxon>
        <taxon>Mucoromycota</taxon>
        <taxon>Glomeromycotina</taxon>
        <taxon>Glomeromycetes</taxon>
        <taxon>Archaeosporales</taxon>
        <taxon>Ambisporaceae</taxon>
        <taxon>Ambispora</taxon>
    </lineage>
</organism>
<reference evidence="6" key="1">
    <citation type="submission" date="2021-06" db="EMBL/GenBank/DDBJ databases">
        <authorList>
            <person name="Kallberg Y."/>
            <person name="Tangrot J."/>
            <person name="Rosling A."/>
        </authorList>
    </citation>
    <scope>NUCLEOTIDE SEQUENCE</scope>
    <source>
        <strain evidence="6">MT106</strain>
    </source>
</reference>
<keyword evidence="3" id="KW-1133">Transmembrane helix</keyword>
<comment type="caution">
    <text evidence="6">The sequence shown here is derived from an EMBL/GenBank/DDBJ whole genome shotgun (WGS) entry which is preliminary data.</text>
</comment>
<evidence type="ECO:0000256" key="1">
    <source>
        <dbReference type="ARBA" id="ARBA00022441"/>
    </source>
</evidence>
<keyword evidence="3" id="KW-0812">Transmembrane</keyword>
<dbReference type="AlphaFoldDB" id="A0A9N9G7Z4"/>
<keyword evidence="4" id="KW-0732">Signal</keyword>
<dbReference type="InterPro" id="IPR015915">
    <property type="entry name" value="Kelch-typ_b-propeller"/>
</dbReference>
<evidence type="ECO:0000313" key="7">
    <source>
        <dbReference type="Proteomes" id="UP000789831"/>
    </source>
</evidence>
<dbReference type="OrthoDB" id="432528at2759"/>
<dbReference type="Proteomes" id="UP000789831">
    <property type="component" value="Unassembled WGS sequence"/>
</dbReference>
<dbReference type="InterPro" id="IPR056737">
    <property type="entry name" value="Beta-prop_ATRN-MKLN-like"/>
</dbReference>
<protein>
    <submittedName>
        <fullName evidence="6">4297_t:CDS:1</fullName>
    </submittedName>
</protein>
<feature type="transmembrane region" description="Helical" evidence="3">
    <location>
        <begin position="443"/>
        <end position="461"/>
    </location>
</feature>
<feature type="signal peptide" evidence="4">
    <location>
        <begin position="1"/>
        <end position="26"/>
    </location>
</feature>
<keyword evidence="3" id="KW-0472">Membrane</keyword>
<feature type="transmembrane region" description="Helical" evidence="3">
    <location>
        <begin position="367"/>
        <end position="389"/>
    </location>
</feature>
<accession>A0A9N9G7Z4</accession>
<keyword evidence="7" id="KW-1185">Reference proteome</keyword>
<feature type="chain" id="PRO_5040374405" evidence="4">
    <location>
        <begin position="27"/>
        <end position="467"/>
    </location>
</feature>
<evidence type="ECO:0000256" key="4">
    <source>
        <dbReference type="SAM" id="SignalP"/>
    </source>
</evidence>
<dbReference type="SUPFAM" id="SSF117281">
    <property type="entry name" value="Kelch motif"/>
    <property type="match status" value="1"/>
</dbReference>
<evidence type="ECO:0000313" key="6">
    <source>
        <dbReference type="EMBL" id="CAG8583478.1"/>
    </source>
</evidence>
<sequence>MQFLNQSHKIVTLCLALKIWHLHVFAYYTPSQSLISHSAFLLGEKIYFFGGQVLNGSLFYLDLTVDWNNKDPAFAKADGLMDLSTLRNATTNLVVKDNKPFTTDTTDTINSEMFQVDLSNTPYTYSKIKPHGQLPPVPRSYISSVVDSLGKIYLWGGDSADTYSNPSTHDNTMYIFDTNSSTWSYNKPSNAPDARDGYTATLLPNGKIVYIGGIYTNHGGDANINEILIYDTYNTRSPWSLMTARNHTELANRYGHSAVLAPNGYSIIIYGGDTSPSVLTSDLGLLVLDTRDYSWDQPYSQNAPDKYSTRRYHTATVHQNYMIVAFGVLRYSGSSLYPVQILDLSDGNYKWTENFVASSSPSSKKKIIIIGIIVSIIIVMVLGVSEFLIKKRRRKKVLVMANQRNVLPTLSYPAPPSSNNNNTTNNQTPVFNVPPDQSNLSEVIFSISANFVFWIIFYLVCKHIKSL</sequence>
<dbReference type="PANTHER" id="PTHR46093:SF18">
    <property type="entry name" value="FIBRONECTIN TYPE-III DOMAIN-CONTAINING PROTEIN"/>
    <property type="match status" value="1"/>
</dbReference>
<dbReference type="EMBL" id="CAJVPL010001696">
    <property type="protein sequence ID" value="CAG8583478.1"/>
    <property type="molecule type" value="Genomic_DNA"/>
</dbReference>
<evidence type="ECO:0000259" key="5">
    <source>
        <dbReference type="Pfam" id="PF24981"/>
    </source>
</evidence>
<keyword evidence="2" id="KW-0677">Repeat</keyword>
<gene>
    <name evidence="6" type="ORF">AGERDE_LOCUS8242</name>
</gene>
<evidence type="ECO:0000256" key="3">
    <source>
        <dbReference type="SAM" id="Phobius"/>
    </source>
</evidence>
<dbReference type="Gene3D" id="2.120.10.80">
    <property type="entry name" value="Kelch-type beta propeller"/>
    <property type="match status" value="1"/>
</dbReference>
<dbReference type="PANTHER" id="PTHR46093">
    <property type="entry name" value="ACYL-COA-BINDING DOMAIN-CONTAINING PROTEIN 5"/>
    <property type="match status" value="1"/>
</dbReference>
<evidence type="ECO:0000256" key="2">
    <source>
        <dbReference type="ARBA" id="ARBA00022737"/>
    </source>
</evidence>
<name>A0A9N9G7Z4_9GLOM</name>
<proteinExistence type="predicted"/>
<dbReference type="Pfam" id="PF24981">
    <property type="entry name" value="Beta-prop_ATRN-LZTR1"/>
    <property type="match status" value="1"/>
</dbReference>